<comment type="similarity">
    <text evidence="1">Belongs to the DnaB/DnaD family.</text>
</comment>
<dbReference type="EMBL" id="JBHUML010000002">
    <property type="protein sequence ID" value="MFD2705264.1"/>
    <property type="molecule type" value="Genomic_DNA"/>
</dbReference>
<feature type="compositionally biased region" description="Basic and acidic residues" evidence="2">
    <location>
        <begin position="449"/>
        <end position="462"/>
    </location>
</feature>
<feature type="domain" description="Replicative helicase loading/DNA remodeling protein DnaB N-terminal winged helix" evidence="4">
    <location>
        <begin position="9"/>
        <end position="202"/>
    </location>
</feature>
<evidence type="ECO:0000256" key="1">
    <source>
        <dbReference type="ARBA" id="ARBA00093462"/>
    </source>
</evidence>
<feature type="compositionally biased region" description="Basic and acidic residues" evidence="2">
    <location>
        <begin position="287"/>
        <end position="300"/>
    </location>
</feature>
<dbReference type="Pfam" id="PF25888">
    <property type="entry name" value="WHD_DnaB"/>
    <property type="match status" value="1"/>
</dbReference>
<protein>
    <submittedName>
        <fullName evidence="5">Replication initiation and membrane attachment family protein</fullName>
    </submittedName>
</protein>
<feature type="region of interest" description="Disordered" evidence="2">
    <location>
        <begin position="400"/>
        <end position="470"/>
    </location>
</feature>
<evidence type="ECO:0000313" key="5">
    <source>
        <dbReference type="EMBL" id="MFD2705264.1"/>
    </source>
</evidence>
<dbReference type="Proteomes" id="UP001597520">
    <property type="component" value="Unassembled WGS sequence"/>
</dbReference>
<feature type="compositionally biased region" description="Basic and acidic residues" evidence="2">
    <location>
        <begin position="419"/>
        <end position="438"/>
    </location>
</feature>
<dbReference type="RefSeq" id="WP_380712522.1">
    <property type="nucleotide sequence ID" value="NZ_JBHUML010000002.1"/>
</dbReference>
<organism evidence="5 6">
    <name type="scientific">Salibacterium lacus</name>
    <dbReference type="NCBI Taxonomy" id="1898109"/>
    <lineage>
        <taxon>Bacteria</taxon>
        <taxon>Bacillati</taxon>
        <taxon>Bacillota</taxon>
        <taxon>Bacilli</taxon>
        <taxon>Bacillales</taxon>
        <taxon>Bacillaceae</taxon>
    </lineage>
</organism>
<accession>A0ABW5SZV4</accession>
<dbReference type="InterPro" id="IPR058660">
    <property type="entry name" value="WHD_DnaB"/>
</dbReference>
<evidence type="ECO:0000259" key="4">
    <source>
        <dbReference type="Pfam" id="PF25888"/>
    </source>
</evidence>
<feature type="region of interest" description="Disordered" evidence="2">
    <location>
        <begin position="275"/>
        <end position="303"/>
    </location>
</feature>
<keyword evidence="6" id="KW-1185">Reference proteome</keyword>
<evidence type="ECO:0000259" key="3">
    <source>
        <dbReference type="Pfam" id="PF07261"/>
    </source>
</evidence>
<sequence>MPHWTELLPVDRFKVQTADQLGEREHKTLQLLYQPLIGTTAVSLYTMFWSKLEKDSFTSSESVHHELMAMLNQPLDDIYEARRGLEGIGLLRTFQRKEETSTLFVYELQTPMTPAQFFQNDVLSVFLFNRLGKKRYIELRRRFMMESVDKEAYTEVTAAFNDIYTSLHHSEMVSAAADTETEYYHAYQGTAHQGDLPFRQEDFDFELLKADLPVFIDGDKLLDDQAKAAIQRMAFVYRLQPLQLSRVVQRSLNDDEKLDEQEFRRQVQEWYRDEYGNEPPALGKRTQPKEYRTMNEKEPADENEQMAVFCEQTSPVTFLETIADGAKVPQADVKLVESLMHDYQLQPGVVNVLIDYVMRMNNMKLNQNFVQKIAGQWGRKQINTVKDAMQLAKWEYQQQKHRGQAKAAQASGAQPRPYVRKDKLPKWLEQDKQNEQAHAKASGAEDEEKLNKEKQQFEEMLRLRKNSRQQ</sequence>
<feature type="compositionally biased region" description="Low complexity" evidence="2">
    <location>
        <begin position="405"/>
        <end position="414"/>
    </location>
</feature>
<feature type="domain" description="DnaB/C C-terminal" evidence="3">
    <location>
        <begin position="332"/>
        <end position="390"/>
    </location>
</feature>
<comment type="caution">
    <text evidence="5">The sequence shown here is derived from an EMBL/GenBank/DDBJ whole genome shotgun (WGS) entry which is preliminary data.</text>
</comment>
<name>A0ABW5SZV4_9BACI</name>
<gene>
    <name evidence="5" type="ORF">ACFSUB_07265</name>
</gene>
<evidence type="ECO:0000313" key="6">
    <source>
        <dbReference type="Proteomes" id="UP001597520"/>
    </source>
</evidence>
<reference evidence="6" key="1">
    <citation type="journal article" date="2019" name="Int. J. Syst. Evol. Microbiol.">
        <title>The Global Catalogue of Microorganisms (GCM) 10K type strain sequencing project: providing services to taxonomists for standard genome sequencing and annotation.</title>
        <authorList>
            <consortium name="The Broad Institute Genomics Platform"/>
            <consortium name="The Broad Institute Genome Sequencing Center for Infectious Disease"/>
            <person name="Wu L."/>
            <person name="Ma J."/>
        </authorList>
    </citation>
    <scope>NUCLEOTIDE SEQUENCE [LARGE SCALE GENOMIC DNA]</scope>
    <source>
        <strain evidence="6">KCTC 33792</strain>
    </source>
</reference>
<dbReference type="Pfam" id="PF07261">
    <property type="entry name" value="DnaB_2"/>
    <property type="match status" value="1"/>
</dbReference>
<proteinExistence type="inferred from homology"/>
<evidence type="ECO:0000256" key="2">
    <source>
        <dbReference type="SAM" id="MobiDB-lite"/>
    </source>
</evidence>
<dbReference type="InterPro" id="IPR006343">
    <property type="entry name" value="DnaB/C_C"/>
</dbReference>